<dbReference type="AlphaFoldDB" id="E4XUU6"/>
<evidence type="ECO:0000313" key="2">
    <source>
        <dbReference type="Proteomes" id="UP000001307"/>
    </source>
</evidence>
<dbReference type="Proteomes" id="UP000001307">
    <property type="component" value="Unassembled WGS sequence"/>
</dbReference>
<reference evidence="1" key="1">
    <citation type="journal article" date="2010" name="Science">
        <title>Plasticity of animal genome architecture unmasked by rapid evolution of a pelagic tunicate.</title>
        <authorList>
            <person name="Denoeud F."/>
            <person name="Henriet S."/>
            <person name="Mungpakdee S."/>
            <person name="Aury J.M."/>
            <person name="Da Silva C."/>
            <person name="Brinkmann H."/>
            <person name="Mikhaleva J."/>
            <person name="Olsen L.C."/>
            <person name="Jubin C."/>
            <person name="Canestro C."/>
            <person name="Bouquet J.M."/>
            <person name="Danks G."/>
            <person name="Poulain J."/>
            <person name="Campsteijn C."/>
            <person name="Adamski M."/>
            <person name="Cross I."/>
            <person name="Yadetie F."/>
            <person name="Muffato M."/>
            <person name="Louis A."/>
            <person name="Butcher S."/>
            <person name="Tsagkogeorga G."/>
            <person name="Konrad A."/>
            <person name="Singh S."/>
            <person name="Jensen M.F."/>
            <person name="Cong E.H."/>
            <person name="Eikeseth-Otteraa H."/>
            <person name="Noel B."/>
            <person name="Anthouard V."/>
            <person name="Porcel B.M."/>
            <person name="Kachouri-Lafond R."/>
            <person name="Nishino A."/>
            <person name="Ugolini M."/>
            <person name="Chourrout P."/>
            <person name="Nishida H."/>
            <person name="Aasland R."/>
            <person name="Huzurbazar S."/>
            <person name="Westhof E."/>
            <person name="Delsuc F."/>
            <person name="Lehrach H."/>
            <person name="Reinhardt R."/>
            <person name="Weissenbach J."/>
            <person name="Roy S.W."/>
            <person name="Artiguenave F."/>
            <person name="Postlethwait J.H."/>
            <person name="Manak J.R."/>
            <person name="Thompson E.M."/>
            <person name="Jaillon O."/>
            <person name="Du Pasquier L."/>
            <person name="Boudinot P."/>
            <person name="Liberles D.A."/>
            <person name="Volff J.N."/>
            <person name="Philippe H."/>
            <person name="Lenhard B."/>
            <person name="Roest Crollius H."/>
            <person name="Wincker P."/>
            <person name="Chourrout D."/>
        </authorList>
    </citation>
    <scope>NUCLEOTIDE SEQUENCE [LARGE SCALE GENOMIC DNA]</scope>
</reference>
<sequence length="167" mass="18997">MIDQTLTSKKWSFSVDEQRHSDHGIWYTFHSVTYFRQLLSDDSRRRRDVKSDALFQSFAEELAAEFVRDLDIGDNGATVLQTEDPVIELEILEEVVQPQDVEFAVAFDAVEEIIHDAVMALPKWNNVKGLQWSRKRFGWFTEFSDAPCTNYAGGCPFCVGANPAVGD</sequence>
<protein>
    <submittedName>
        <fullName evidence="1">Uncharacterized protein</fullName>
    </submittedName>
</protein>
<proteinExistence type="predicted"/>
<evidence type="ECO:0000313" key="1">
    <source>
        <dbReference type="EMBL" id="CBY13493.1"/>
    </source>
</evidence>
<dbReference type="InParanoid" id="E4XUU6"/>
<accession>E4XUU6</accession>
<organism evidence="1">
    <name type="scientific">Oikopleura dioica</name>
    <name type="common">Tunicate</name>
    <dbReference type="NCBI Taxonomy" id="34765"/>
    <lineage>
        <taxon>Eukaryota</taxon>
        <taxon>Metazoa</taxon>
        <taxon>Chordata</taxon>
        <taxon>Tunicata</taxon>
        <taxon>Appendicularia</taxon>
        <taxon>Copelata</taxon>
        <taxon>Oikopleuridae</taxon>
        <taxon>Oikopleura</taxon>
    </lineage>
</organism>
<keyword evidence="2" id="KW-1185">Reference proteome</keyword>
<gene>
    <name evidence="1" type="ORF">GSOID_T00004810001</name>
</gene>
<name>E4XUU6_OIKDI</name>
<dbReference type="EMBL" id="FN653191">
    <property type="protein sequence ID" value="CBY13493.1"/>
    <property type="molecule type" value="Genomic_DNA"/>
</dbReference>